<dbReference type="InterPro" id="IPR036942">
    <property type="entry name" value="Beta-barrel_TonB_sf"/>
</dbReference>
<keyword evidence="9" id="KW-0406">Ion transport</keyword>
<dbReference type="Gene3D" id="2.170.130.10">
    <property type="entry name" value="TonB-dependent receptor, plug domain"/>
    <property type="match status" value="1"/>
</dbReference>
<feature type="domain" description="TonB-dependent receptor plug" evidence="18">
    <location>
        <begin position="135"/>
        <end position="234"/>
    </location>
</feature>
<feature type="signal peptide" evidence="16">
    <location>
        <begin position="1"/>
        <end position="23"/>
    </location>
</feature>
<dbReference type="InterPro" id="IPR010105">
    <property type="entry name" value="TonB_sidphr_rcpt"/>
</dbReference>
<keyword evidence="11 14" id="KW-0472">Membrane</keyword>
<dbReference type="SUPFAM" id="SSF49452">
    <property type="entry name" value="Starch-binding domain-like"/>
    <property type="match status" value="1"/>
</dbReference>
<keyword evidence="20" id="KW-1185">Reference proteome</keyword>
<dbReference type="PANTHER" id="PTHR32552:SF68">
    <property type="entry name" value="FERRICHROME OUTER MEMBRANE TRANSPORTER_PHAGE RECEPTOR"/>
    <property type="match status" value="1"/>
</dbReference>
<evidence type="ECO:0000256" key="2">
    <source>
        <dbReference type="ARBA" id="ARBA00009810"/>
    </source>
</evidence>
<evidence type="ECO:0000256" key="11">
    <source>
        <dbReference type="ARBA" id="ARBA00023136"/>
    </source>
</evidence>
<name>A0A226H9A7_9FLAO</name>
<dbReference type="GO" id="GO:0038023">
    <property type="term" value="F:signaling receptor activity"/>
    <property type="evidence" value="ECO:0007669"/>
    <property type="project" value="InterPro"/>
</dbReference>
<dbReference type="InterPro" id="IPR037066">
    <property type="entry name" value="Plug_dom_sf"/>
</dbReference>
<evidence type="ECO:0000256" key="12">
    <source>
        <dbReference type="ARBA" id="ARBA00023170"/>
    </source>
</evidence>
<evidence type="ECO:0000256" key="14">
    <source>
        <dbReference type="PROSITE-ProRule" id="PRU01360"/>
    </source>
</evidence>
<organism evidence="19 20">
    <name type="scientific">Flavobacterium hercynium</name>
    <dbReference type="NCBI Taxonomy" id="387094"/>
    <lineage>
        <taxon>Bacteria</taxon>
        <taxon>Pseudomonadati</taxon>
        <taxon>Bacteroidota</taxon>
        <taxon>Flavobacteriia</taxon>
        <taxon>Flavobacteriales</taxon>
        <taxon>Flavobacteriaceae</taxon>
        <taxon>Flavobacterium</taxon>
    </lineage>
</organism>
<evidence type="ECO:0000256" key="5">
    <source>
        <dbReference type="ARBA" id="ARBA00022496"/>
    </source>
</evidence>
<dbReference type="Pfam" id="PF00593">
    <property type="entry name" value="TonB_dep_Rec_b-barrel"/>
    <property type="match status" value="1"/>
</dbReference>
<dbReference type="OrthoDB" id="9775095at2"/>
<keyword evidence="12 19" id="KW-0675">Receptor</keyword>
<dbReference type="GO" id="GO:0009279">
    <property type="term" value="C:cell outer membrane"/>
    <property type="evidence" value="ECO:0007669"/>
    <property type="project" value="UniProtKB-SubCell"/>
</dbReference>
<comment type="caution">
    <text evidence="19">The sequence shown here is derived from an EMBL/GenBank/DDBJ whole genome shotgun (WGS) entry which is preliminary data.</text>
</comment>
<keyword evidence="7 16" id="KW-0732">Signal</keyword>
<feature type="domain" description="TonB-dependent receptor-like beta-barrel" evidence="17">
    <location>
        <begin position="312"/>
        <end position="781"/>
    </location>
</feature>
<keyword evidence="10 15" id="KW-0798">TonB box</keyword>
<evidence type="ECO:0000313" key="20">
    <source>
        <dbReference type="Proteomes" id="UP000198345"/>
    </source>
</evidence>
<evidence type="ECO:0000256" key="13">
    <source>
        <dbReference type="ARBA" id="ARBA00023237"/>
    </source>
</evidence>
<dbReference type="SUPFAM" id="SSF56935">
    <property type="entry name" value="Porins"/>
    <property type="match status" value="1"/>
</dbReference>
<keyword evidence="3 14" id="KW-0813">Transport</keyword>
<proteinExistence type="inferred from homology"/>
<dbReference type="Gene3D" id="2.40.170.20">
    <property type="entry name" value="TonB-dependent receptor, beta-barrel domain"/>
    <property type="match status" value="1"/>
</dbReference>
<dbReference type="InterPro" id="IPR013784">
    <property type="entry name" value="Carb-bd-like_fold"/>
</dbReference>
<dbReference type="InterPro" id="IPR012910">
    <property type="entry name" value="Plug_dom"/>
</dbReference>
<sequence>MNIITIKRILFSFLFLSSLQMIGQETGKIVGKISLSGNTPAENIAVTLQGTKYSALTNSKGLYEIKNVKPASYTISIKAVGVRAVEDNIVVIAGQTTTKNVTLSQSQEDLDEVVITKNKYKQDKPSLSLRLNTPVLEIPQNVQIISGQTLKDQQITSMSDGVIRNVSGAVRIEHWGDLYTNITMRGSQVQAFRNGFNVVSSFWGPLTEDMSFVDHIEFVKGPAGFMLSSGDPSGLYNVVTKKPTGITKAEVSVMAGSYDFYRASVDLDGKLDKSGKLLYRFNGAFQKKGSHRPFEHNDRYVIAPVLSYQFDDKTKITLEYNYQHANMSEIGSYYVFGANGGGYASLPVDFTMTQPGVPDTKINDHSGYFQFEHKFDDNWKLTAQTSYFKYIQKGYSSWPAGVGPADIDLNYDGTPEGTLGVGEIIRNVAIWDAESNMFLGQIFVNGKFNTGAVTHKTLGGIDMGSKDYLADWLQSHNLDTFDNPFNVTAPNYGPPVNGMPSFDRETLLKDRAAIAGGIMNSKYAAGYIQDELGFFENKFRLTLAARYTWISQSSWGDPAISDSHITPRIGASYSITDNTAIYGLYDQAFTPQGGVIKSGADVKPLTGNNVEFGIKKDWFDGSWSTTVAAYSILKKNELTSDPSNIPNAQQYMITLGEKRARGFEFDVRGKIVDGLNLIANYAFTESVVTEVNPAVSLATGIEKGDIVPGYSKHVANAWLNYNLTNGKLKGLGASIGGTFLAGRETDTWSPGLERLPTYFKLDGGLSYEIGKMKFTANVFNILNEYLYSGSYYSSTNVTAYYWQSEQPRNVRLGITYKF</sequence>
<dbReference type="Pfam" id="PF13715">
    <property type="entry name" value="CarbopepD_reg_2"/>
    <property type="match status" value="1"/>
</dbReference>
<evidence type="ECO:0000259" key="18">
    <source>
        <dbReference type="Pfam" id="PF07715"/>
    </source>
</evidence>
<evidence type="ECO:0000256" key="15">
    <source>
        <dbReference type="RuleBase" id="RU003357"/>
    </source>
</evidence>
<dbReference type="InterPro" id="IPR000531">
    <property type="entry name" value="Beta-barrel_TonB"/>
</dbReference>
<dbReference type="PROSITE" id="PS01156">
    <property type="entry name" value="TONB_DEPENDENT_REC_2"/>
    <property type="match status" value="1"/>
</dbReference>
<dbReference type="InterPro" id="IPR039426">
    <property type="entry name" value="TonB-dep_rcpt-like"/>
</dbReference>
<keyword evidence="5" id="KW-0410">Iron transport</keyword>
<dbReference type="CDD" id="cd01347">
    <property type="entry name" value="ligand_gated_channel"/>
    <property type="match status" value="1"/>
</dbReference>
<dbReference type="Pfam" id="PF07715">
    <property type="entry name" value="Plug"/>
    <property type="match status" value="1"/>
</dbReference>
<gene>
    <name evidence="19" type="ORF">B0A66_12730</name>
</gene>
<keyword evidence="6 14" id="KW-0812">Transmembrane</keyword>
<dbReference type="PROSITE" id="PS52016">
    <property type="entry name" value="TONB_DEPENDENT_REC_3"/>
    <property type="match status" value="1"/>
</dbReference>
<dbReference type="Gene3D" id="2.60.40.1120">
    <property type="entry name" value="Carboxypeptidase-like, regulatory domain"/>
    <property type="match status" value="1"/>
</dbReference>
<dbReference type="GO" id="GO:0030246">
    <property type="term" value="F:carbohydrate binding"/>
    <property type="evidence" value="ECO:0007669"/>
    <property type="project" value="InterPro"/>
</dbReference>
<dbReference type="NCBIfam" id="TIGR01783">
    <property type="entry name" value="TonB-siderophor"/>
    <property type="match status" value="1"/>
</dbReference>
<dbReference type="PANTHER" id="PTHR32552">
    <property type="entry name" value="FERRICHROME IRON RECEPTOR-RELATED"/>
    <property type="match status" value="1"/>
</dbReference>
<dbReference type="Proteomes" id="UP000198345">
    <property type="component" value="Unassembled WGS sequence"/>
</dbReference>
<keyword evidence="13 14" id="KW-0998">Cell outer membrane</keyword>
<evidence type="ECO:0000256" key="7">
    <source>
        <dbReference type="ARBA" id="ARBA00022729"/>
    </source>
</evidence>
<feature type="chain" id="PRO_5013279810" evidence="16">
    <location>
        <begin position="24"/>
        <end position="818"/>
    </location>
</feature>
<dbReference type="EMBL" id="MUGW01000025">
    <property type="protein sequence ID" value="OXA90428.1"/>
    <property type="molecule type" value="Genomic_DNA"/>
</dbReference>
<evidence type="ECO:0000256" key="3">
    <source>
        <dbReference type="ARBA" id="ARBA00022448"/>
    </source>
</evidence>
<evidence type="ECO:0000313" key="19">
    <source>
        <dbReference type="EMBL" id="OXA90428.1"/>
    </source>
</evidence>
<evidence type="ECO:0000259" key="17">
    <source>
        <dbReference type="Pfam" id="PF00593"/>
    </source>
</evidence>
<keyword evidence="4 14" id="KW-1134">Transmembrane beta strand</keyword>
<dbReference type="GO" id="GO:0015891">
    <property type="term" value="P:siderophore transport"/>
    <property type="evidence" value="ECO:0007669"/>
    <property type="project" value="InterPro"/>
</dbReference>
<dbReference type="InterPro" id="IPR010917">
    <property type="entry name" value="TonB_rcpt_CS"/>
</dbReference>
<accession>A0A226H9A7</accession>
<evidence type="ECO:0000256" key="4">
    <source>
        <dbReference type="ARBA" id="ARBA00022452"/>
    </source>
</evidence>
<dbReference type="RefSeq" id="WP_089050217.1">
    <property type="nucleotide sequence ID" value="NZ_FXTV01000009.1"/>
</dbReference>
<reference evidence="19 20" key="1">
    <citation type="submission" date="2016-11" db="EMBL/GenBank/DDBJ databases">
        <title>Whole genomes of Flavobacteriaceae.</title>
        <authorList>
            <person name="Stine C."/>
            <person name="Li C."/>
            <person name="Tadesse D."/>
        </authorList>
    </citation>
    <scope>NUCLEOTIDE SEQUENCE [LARGE SCALE GENOMIC DNA]</scope>
    <source>
        <strain evidence="19 20">DSM 18292</strain>
    </source>
</reference>
<comment type="similarity">
    <text evidence="2 14 15">Belongs to the TonB-dependent receptor family.</text>
</comment>
<evidence type="ECO:0000256" key="1">
    <source>
        <dbReference type="ARBA" id="ARBA00004571"/>
    </source>
</evidence>
<comment type="subcellular location">
    <subcellularLocation>
        <location evidence="1 14">Cell outer membrane</location>
        <topology evidence="1 14">Multi-pass membrane protein</topology>
    </subcellularLocation>
</comment>
<evidence type="ECO:0000256" key="16">
    <source>
        <dbReference type="SAM" id="SignalP"/>
    </source>
</evidence>
<evidence type="ECO:0000256" key="9">
    <source>
        <dbReference type="ARBA" id="ARBA00023065"/>
    </source>
</evidence>
<evidence type="ECO:0000256" key="8">
    <source>
        <dbReference type="ARBA" id="ARBA00023004"/>
    </source>
</evidence>
<evidence type="ECO:0000256" key="10">
    <source>
        <dbReference type="ARBA" id="ARBA00023077"/>
    </source>
</evidence>
<keyword evidence="8" id="KW-0408">Iron</keyword>
<protein>
    <submittedName>
        <fullName evidence="19">TonB-dependent siderophore receptor</fullName>
    </submittedName>
</protein>
<evidence type="ECO:0000256" key="6">
    <source>
        <dbReference type="ARBA" id="ARBA00022692"/>
    </source>
</evidence>
<dbReference type="GO" id="GO:0015344">
    <property type="term" value="F:siderophore uptake transmembrane transporter activity"/>
    <property type="evidence" value="ECO:0007669"/>
    <property type="project" value="TreeGrafter"/>
</dbReference>
<dbReference type="AlphaFoldDB" id="A0A226H9A7"/>